<accession>A0A7W3J772</accession>
<comment type="caution">
    <text evidence="4">The sequence shown here is derived from an EMBL/GenBank/DDBJ whole genome shotgun (WGS) entry which is preliminary data.</text>
</comment>
<dbReference type="SUPFAM" id="SSF52151">
    <property type="entry name" value="FabD/lysophospholipase-like"/>
    <property type="match status" value="1"/>
</dbReference>
<evidence type="ECO:0000259" key="3">
    <source>
        <dbReference type="PROSITE" id="PS51635"/>
    </source>
</evidence>
<dbReference type="AlphaFoldDB" id="A0A7W3J772"/>
<protein>
    <submittedName>
        <fullName evidence="4">NTE family protein</fullName>
    </submittedName>
</protein>
<comment type="caution">
    <text evidence="2">Lacks conserved residue(s) required for the propagation of feature annotation.</text>
</comment>
<dbReference type="EMBL" id="JACGWV010000001">
    <property type="protein sequence ID" value="MBA8807485.1"/>
    <property type="molecule type" value="Genomic_DNA"/>
</dbReference>
<feature type="domain" description="PNPLA" evidence="3">
    <location>
        <begin position="6"/>
        <end position="208"/>
    </location>
</feature>
<dbReference type="Proteomes" id="UP000540568">
    <property type="component" value="Unassembled WGS sequence"/>
</dbReference>
<dbReference type="GO" id="GO:0016042">
    <property type="term" value="P:lipid catabolic process"/>
    <property type="evidence" value="ECO:0007669"/>
    <property type="project" value="UniProtKB-UniRule"/>
</dbReference>
<evidence type="ECO:0000256" key="1">
    <source>
        <dbReference type="ARBA" id="ARBA00023098"/>
    </source>
</evidence>
<dbReference type="GO" id="GO:0016787">
    <property type="term" value="F:hydrolase activity"/>
    <property type="evidence" value="ECO:0007669"/>
    <property type="project" value="UniProtKB-UniRule"/>
</dbReference>
<evidence type="ECO:0000313" key="5">
    <source>
        <dbReference type="Proteomes" id="UP000540568"/>
    </source>
</evidence>
<feature type="active site" description="Proton acceptor" evidence="2">
    <location>
        <position position="193"/>
    </location>
</feature>
<dbReference type="Pfam" id="PF01734">
    <property type="entry name" value="Patatin"/>
    <property type="match status" value="1"/>
</dbReference>
<keyword evidence="2" id="KW-0442">Lipid degradation</keyword>
<proteinExistence type="predicted"/>
<keyword evidence="2" id="KW-0378">Hydrolase</keyword>
<sequence>MNYALVLGGGGVAGVAWELGVLQGIADKDRDLAARLIGAGRVVGTSAGSAVAAQITSGTPLDVLYEAQLDQDGFDVEVEFDGPAMVAGWAAAMEPTADGTPPEPIEFRRRIGAMVLAMPTTAEAARLKEHEAHLPTTEWPDTDLVIPAVDAGSGELAAFRRDSGVRLLDAVAASCAVPGVWPPVTIGDRRYIDGGIRSVANVDLAAGADHVLVVTPQRPGTPPLFGPSVAEQAAALAPAKVLVISADDASAQAFGINPLSPATRAPSARAGRAVGRAQAAELAALFA</sequence>
<dbReference type="PROSITE" id="PS51635">
    <property type="entry name" value="PNPLA"/>
    <property type="match status" value="1"/>
</dbReference>
<organism evidence="4 5">
    <name type="scientific">Promicromonospora sukumoe</name>
    <dbReference type="NCBI Taxonomy" id="88382"/>
    <lineage>
        <taxon>Bacteria</taxon>
        <taxon>Bacillati</taxon>
        <taxon>Actinomycetota</taxon>
        <taxon>Actinomycetes</taxon>
        <taxon>Micrococcales</taxon>
        <taxon>Promicromonosporaceae</taxon>
        <taxon>Promicromonospora</taxon>
    </lineage>
</organism>
<keyword evidence="1 2" id="KW-0443">Lipid metabolism</keyword>
<dbReference type="InterPro" id="IPR002641">
    <property type="entry name" value="PNPLA_dom"/>
</dbReference>
<feature type="active site" description="Nucleophile" evidence="2">
    <location>
        <position position="46"/>
    </location>
</feature>
<name>A0A7W3J772_9MICO</name>
<dbReference type="Gene3D" id="3.40.1090.10">
    <property type="entry name" value="Cytosolic phospholipase A2 catalytic domain"/>
    <property type="match status" value="2"/>
</dbReference>
<feature type="short sequence motif" description="DGA/G" evidence="2">
    <location>
        <begin position="193"/>
        <end position="195"/>
    </location>
</feature>
<feature type="short sequence motif" description="GXSXG" evidence="2">
    <location>
        <begin position="44"/>
        <end position="48"/>
    </location>
</feature>
<dbReference type="RefSeq" id="WP_182615048.1">
    <property type="nucleotide sequence ID" value="NZ_JACGWV010000001.1"/>
</dbReference>
<reference evidence="4 5" key="1">
    <citation type="submission" date="2020-07" db="EMBL/GenBank/DDBJ databases">
        <title>Sequencing the genomes of 1000 actinobacteria strains.</title>
        <authorList>
            <person name="Klenk H.-P."/>
        </authorList>
    </citation>
    <scope>NUCLEOTIDE SEQUENCE [LARGE SCALE GENOMIC DNA]</scope>
    <source>
        <strain evidence="4 5">DSM 44121</strain>
    </source>
</reference>
<dbReference type="InterPro" id="IPR016035">
    <property type="entry name" value="Acyl_Trfase/lysoPLipase"/>
</dbReference>
<evidence type="ECO:0000313" key="4">
    <source>
        <dbReference type="EMBL" id="MBA8807485.1"/>
    </source>
</evidence>
<keyword evidence="5" id="KW-1185">Reference proteome</keyword>
<evidence type="ECO:0000256" key="2">
    <source>
        <dbReference type="PROSITE-ProRule" id="PRU01161"/>
    </source>
</evidence>
<gene>
    <name evidence="4" type="ORF">FHX71_001427</name>
</gene>